<dbReference type="SUPFAM" id="SSF56112">
    <property type="entry name" value="Protein kinase-like (PK-like)"/>
    <property type="match status" value="1"/>
</dbReference>
<dbReference type="Pfam" id="PF00069">
    <property type="entry name" value="Pkinase"/>
    <property type="match status" value="1"/>
</dbReference>
<feature type="domain" description="Protein kinase" evidence="2">
    <location>
        <begin position="1"/>
        <end position="291"/>
    </location>
</feature>
<accession>A0A6L6XGA3</accession>
<feature type="transmembrane region" description="Helical" evidence="1">
    <location>
        <begin position="317"/>
        <end position="334"/>
    </location>
</feature>
<evidence type="ECO:0000313" key="4">
    <source>
        <dbReference type="Proteomes" id="UP000479531"/>
    </source>
</evidence>
<evidence type="ECO:0000259" key="2">
    <source>
        <dbReference type="PROSITE" id="PS50011"/>
    </source>
</evidence>
<dbReference type="PANTHER" id="PTHR44167:SF24">
    <property type="entry name" value="SERINE_THREONINE-PROTEIN KINASE CHK2"/>
    <property type="match status" value="1"/>
</dbReference>
<proteinExistence type="predicted"/>
<dbReference type="PROSITE" id="PS50011">
    <property type="entry name" value="PROTEIN_KINASE_DOM"/>
    <property type="match status" value="1"/>
</dbReference>
<keyword evidence="1" id="KW-1133">Transmembrane helix</keyword>
<keyword evidence="3" id="KW-0418">Kinase</keyword>
<dbReference type="InterPro" id="IPR008271">
    <property type="entry name" value="Ser/Thr_kinase_AS"/>
</dbReference>
<dbReference type="AlphaFoldDB" id="A0A6L6XGA3"/>
<dbReference type="PANTHER" id="PTHR44167">
    <property type="entry name" value="OVARIAN-SPECIFIC SERINE/THREONINE-PROTEIN KINASE LOK-RELATED"/>
    <property type="match status" value="1"/>
</dbReference>
<dbReference type="RefSeq" id="WP_157350630.1">
    <property type="nucleotide sequence ID" value="NZ_WGGT01000012.1"/>
</dbReference>
<dbReference type="Gene3D" id="1.10.510.10">
    <property type="entry name" value="Transferase(Phosphotransferase) domain 1"/>
    <property type="match status" value="1"/>
</dbReference>
<evidence type="ECO:0000313" key="3">
    <source>
        <dbReference type="EMBL" id="MVQ46191.1"/>
    </source>
</evidence>
<keyword evidence="1" id="KW-0812">Transmembrane</keyword>
<gene>
    <name evidence="3" type="ORF">GCK47_10865</name>
</gene>
<dbReference type="Proteomes" id="UP000479531">
    <property type="component" value="Unassembled WGS sequence"/>
</dbReference>
<evidence type="ECO:0000256" key="1">
    <source>
        <dbReference type="SAM" id="Phobius"/>
    </source>
</evidence>
<dbReference type="InterPro" id="IPR000719">
    <property type="entry name" value="Prot_kinase_dom"/>
</dbReference>
<protein>
    <submittedName>
        <fullName evidence="3">Protein kinase</fullName>
    </submittedName>
</protein>
<keyword evidence="1" id="KW-0472">Membrane</keyword>
<dbReference type="EMBL" id="WGGT01000012">
    <property type="protein sequence ID" value="MVQ46191.1"/>
    <property type="molecule type" value="Genomic_DNA"/>
</dbReference>
<keyword evidence="3" id="KW-0808">Transferase</keyword>
<feature type="transmembrane region" description="Helical" evidence="1">
    <location>
        <begin position="354"/>
        <end position="378"/>
    </location>
</feature>
<dbReference type="InterPro" id="IPR011009">
    <property type="entry name" value="Kinase-like_dom_sf"/>
</dbReference>
<feature type="transmembrane region" description="Helical" evidence="1">
    <location>
        <begin position="290"/>
        <end position="311"/>
    </location>
</feature>
<organism evidence="3 4">
    <name type="scientific">Roseburia intestinalis</name>
    <dbReference type="NCBI Taxonomy" id="166486"/>
    <lineage>
        <taxon>Bacteria</taxon>
        <taxon>Bacillati</taxon>
        <taxon>Bacillota</taxon>
        <taxon>Clostridia</taxon>
        <taxon>Lachnospirales</taxon>
        <taxon>Lachnospiraceae</taxon>
        <taxon>Roseburia</taxon>
    </lineage>
</organism>
<dbReference type="GO" id="GO:0004674">
    <property type="term" value="F:protein serine/threonine kinase activity"/>
    <property type="evidence" value="ECO:0007669"/>
    <property type="project" value="TreeGrafter"/>
</dbReference>
<dbReference type="GO" id="GO:0005524">
    <property type="term" value="F:ATP binding"/>
    <property type="evidence" value="ECO:0007669"/>
    <property type="project" value="InterPro"/>
</dbReference>
<dbReference type="PROSITE" id="PS00108">
    <property type="entry name" value="PROTEIN_KINASE_ST"/>
    <property type="match status" value="1"/>
</dbReference>
<sequence length="381" mass="43781">MNDLDRQILEKYYTIEEDLTADHPDKPYKVYTAWTEFDFMPVVFKEMDEKRADIYMTLSKMWNPYVADVYSVYRLENSFILQGGSKKQTYLAVTECICNKAENGLDMTLTNYIKTHGILNEISALKLCMQLCDGLRDIHRLGYIHKDLKPDNIMVCSTQDVSGLPLLKIIDFGVSDISEKIEDTTLIKTHIEDAGTEGYNPHDKKITPRWDVYSIGCILNFMLTGHTPDMDPYKGSLAVHNIIEHATDDFSLRYSSVTALYHALSHEARISLWDKLPLLRSLPGYRSHTLWKALIATPCYLFVLYLIGEAVVSDPSALLSIIPLCFFLPVLTIFDPFHIIPRIKFLRKFRKNPYFLILSKTIAVIVYFILSIIMTTFLTSN</sequence>
<comment type="caution">
    <text evidence="3">The sequence shown here is derived from an EMBL/GenBank/DDBJ whole genome shotgun (WGS) entry which is preliminary data.</text>
</comment>
<name>A0A6L6XGA3_9FIRM</name>
<reference evidence="3 4" key="1">
    <citation type="submission" date="2019-10" db="EMBL/GenBank/DDBJ databases">
        <title>Roseburia spp. ameliorate alcoholic fatty liver via restoration of gut barrier function.</title>
        <authorList>
            <person name="Seo B."/>
            <person name="Ko G."/>
        </authorList>
    </citation>
    <scope>NUCLEOTIDE SEQUENCE [LARGE SCALE GENOMIC DNA]</scope>
    <source>
        <strain evidence="3 4">SNUG30017</strain>
    </source>
</reference>
<dbReference type="SMART" id="SM00220">
    <property type="entry name" value="S_TKc"/>
    <property type="match status" value="1"/>
</dbReference>